<gene>
    <name evidence="8" type="primary">20216111</name>
    <name evidence="7" type="ORF">HELRODRAFT_82775</name>
</gene>
<dbReference type="InterPro" id="IPR037359">
    <property type="entry name" value="NST/OST"/>
</dbReference>
<dbReference type="RefSeq" id="XP_009021191.1">
    <property type="nucleotide sequence ID" value="XM_009022943.1"/>
</dbReference>
<dbReference type="HOGENOM" id="CLU_017703_0_0_1"/>
<organism evidence="8 9">
    <name type="scientific">Helobdella robusta</name>
    <name type="common">Californian leech</name>
    <dbReference type="NCBI Taxonomy" id="6412"/>
    <lineage>
        <taxon>Eukaryota</taxon>
        <taxon>Metazoa</taxon>
        <taxon>Spiralia</taxon>
        <taxon>Lophotrochozoa</taxon>
        <taxon>Annelida</taxon>
        <taxon>Clitellata</taxon>
        <taxon>Hirudinea</taxon>
        <taxon>Rhynchobdellida</taxon>
        <taxon>Glossiphoniidae</taxon>
        <taxon>Helobdella</taxon>
    </lineage>
</organism>
<dbReference type="Proteomes" id="UP000015101">
    <property type="component" value="Unassembled WGS sequence"/>
</dbReference>
<dbReference type="CTD" id="20216111"/>
<keyword evidence="5" id="KW-1015">Disulfide bond</keyword>
<keyword evidence="9" id="KW-1185">Reference proteome</keyword>
<proteinExistence type="predicted"/>
<dbReference type="Pfam" id="PF00685">
    <property type="entry name" value="Sulfotransfer_1"/>
    <property type="match status" value="1"/>
</dbReference>
<dbReference type="GO" id="GO:0008467">
    <property type="term" value="F:[heparan sulfate]-glucosamine 3-sulfotransferase activity"/>
    <property type="evidence" value="ECO:0000318"/>
    <property type="project" value="GO_Central"/>
</dbReference>
<evidence type="ECO:0000259" key="6">
    <source>
        <dbReference type="Pfam" id="PF00685"/>
    </source>
</evidence>
<feature type="binding site" evidence="4">
    <location>
        <begin position="240"/>
        <end position="244"/>
    </location>
    <ligand>
        <name>3'-phosphoadenylyl sulfate</name>
        <dbReference type="ChEBI" id="CHEBI:58339"/>
    </ligand>
</feature>
<keyword evidence="2" id="KW-0325">Glycoprotein</keyword>
<dbReference type="AlphaFoldDB" id="T1G4W3"/>
<protein>
    <recommendedName>
        <fullName evidence="6">Sulfotransferase domain-containing protein</fullName>
    </recommendedName>
</protein>
<evidence type="ECO:0000256" key="4">
    <source>
        <dbReference type="PIRSR" id="PIRSR637359-2"/>
    </source>
</evidence>
<evidence type="ECO:0000256" key="3">
    <source>
        <dbReference type="PIRSR" id="PIRSR637359-1"/>
    </source>
</evidence>
<evidence type="ECO:0000313" key="9">
    <source>
        <dbReference type="Proteomes" id="UP000015101"/>
    </source>
</evidence>
<feature type="binding site" evidence="4">
    <location>
        <position position="114"/>
    </location>
    <ligand>
        <name>3'-phosphoadenylyl sulfate</name>
        <dbReference type="ChEBI" id="CHEBI:58339"/>
    </ligand>
</feature>
<dbReference type="SUPFAM" id="SSF52540">
    <property type="entry name" value="P-loop containing nucleoside triphosphate hydrolases"/>
    <property type="match status" value="1"/>
</dbReference>
<dbReference type="InterPro" id="IPR000863">
    <property type="entry name" value="Sulfotransferase_dom"/>
</dbReference>
<name>T1G4W3_HELRO</name>
<dbReference type="InParanoid" id="T1G4W3"/>
<feature type="active site" description="For sulfotransferase activity" evidence="3">
    <location>
        <position position="30"/>
    </location>
</feature>
<feature type="binding site" evidence="4">
    <location>
        <begin position="30"/>
        <end position="35"/>
    </location>
    <ligand>
        <name>3'-phosphoadenylyl sulfate</name>
        <dbReference type="ChEBI" id="CHEBI:58339"/>
    </ligand>
</feature>
<dbReference type="KEGG" id="hro:HELRODRAFT_82775"/>
<keyword evidence="1" id="KW-0808">Transferase</keyword>
<dbReference type="GeneID" id="20216111"/>
<dbReference type="EMBL" id="AMQM01005314">
    <property type="status" value="NOT_ANNOTATED_CDS"/>
    <property type="molecule type" value="Genomic_DNA"/>
</dbReference>
<dbReference type="EMBL" id="KB096900">
    <property type="protein sequence ID" value="ESO00554.1"/>
    <property type="molecule type" value="Genomic_DNA"/>
</dbReference>
<reference evidence="8" key="3">
    <citation type="submission" date="2015-06" db="UniProtKB">
        <authorList>
            <consortium name="EnsemblMetazoa"/>
        </authorList>
    </citation>
    <scope>IDENTIFICATION</scope>
</reference>
<evidence type="ECO:0000256" key="2">
    <source>
        <dbReference type="ARBA" id="ARBA00023180"/>
    </source>
</evidence>
<feature type="domain" description="Sulfotransferase" evidence="6">
    <location>
        <begin position="21"/>
        <end position="259"/>
    </location>
</feature>
<reference evidence="9" key="1">
    <citation type="submission" date="2012-12" db="EMBL/GenBank/DDBJ databases">
        <authorList>
            <person name="Hellsten U."/>
            <person name="Grimwood J."/>
            <person name="Chapman J.A."/>
            <person name="Shapiro H."/>
            <person name="Aerts A."/>
            <person name="Otillar R.P."/>
            <person name="Terry A.Y."/>
            <person name="Boore J.L."/>
            <person name="Simakov O."/>
            <person name="Marletaz F."/>
            <person name="Cho S.-J."/>
            <person name="Edsinger-Gonzales E."/>
            <person name="Havlak P."/>
            <person name="Kuo D.-H."/>
            <person name="Larsson T."/>
            <person name="Lv J."/>
            <person name="Arendt D."/>
            <person name="Savage R."/>
            <person name="Osoegawa K."/>
            <person name="de Jong P."/>
            <person name="Lindberg D.R."/>
            <person name="Seaver E.C."/>
            <person name="Weisblat D.A."/>
            <person name="Putnam N.H."/>
            <person name="Grigoriev I.V."/>
            <person name="Rokhsar D.S."/>
        </authorList>
    </citation>
    <scope>NUCLEOTIDE SEQUENCE</scope>
</reference>
<dbReference type="Gene3D" id="3.40.50.300">
    <property type="entry name" value="P-loop containing nucleotide triphosphate hydrolases"/>
    <property type="match status" value="1"/>
</dbReference>
<dbReference type="PANTHER" id="PTHR10605:SF65">
    <property type="entry name" value="GH20068P"/>
    <property type="match status" value="1"/>
</dbReference>
<reference evidence="7 9" key="2">
    <citation type="journal article" date="2013" name="Nature">
        <title>Insights into bilaterian evolution from three spiralian genomes.</title>
        <authorList>
            <person name="Simakov O."/>
            <person name="Marletaz F."/>
            <person name="Cho S.J."/>
            <person name="Edsinger-Gonzales E."/>
            <person name="Havlak P."/>
            <person name="Hellsten U."/>
            <person name="Kuo D.H."/>
            <person name="Larsson T."/>
            <person name="Lv J."/>
            <person name="Arendt D."/>
            <person name="Savage R."/>
            <person name="Osoegawa K."/>
            <person name="de Jong P."/>
            <person name="Grimwood J."/>
            <person name="Chapman J.A."/>
            <person name="Shapiro H."/>
            <person name="Aerts A."/>
            <person name="Otillar R.P."/>
            <person name="Terry A.Y."/>
            <person name="Boore J.L."/>
            <person name="Grigoriev I.V."/>
            <person name="Lindberg D.R."/>
            <person name="Seaver E.C."/>
            <person name="Weisblat D.A."/>
            <person name="Putnam N.H."/>
            <person name="Rokhsar D.S."/>
        </authorList>
    </citation>
    <scope>NUCLEOTIDE SEQUENCE</scope>
</reference>
<feature type="binding site" evidence="4">
    <location>
        <position position="224"/>
    </location>
    <ligand>
        <name>3'-phosphoadenylyl sulfate</name>
        <dbReference type="ChEBI" id="CHEBI:58339"/>
    </ligand>
</feature>
<accession>T1G4W3</accession>
<evidence type="ECO:0000256" key="5">
    <source>
        <dbReference type="PIRSR" id="PIRSR637359-3"/>
    </source>
</evidence>
<dbReference type="InterPro" id="IPR027417">
    <property type="entry name" value="P-loop_NTPase"/>
</dbReference>
<dbReference type="OrthoDB" id="16988at2759"/>
<evidence type="ECO:0000313" key="8">
    <source>
        <dbReference type="EnsemblMetazoa" id="HelroP82775"/>
    </source>
</evidence>
<dbReference type="PANTHER" id="PTHR10605">
    <property type="entry name" value="HEPARAN SULFATE SULFOTRANSFERASE"/>
    <property type="match status" value="1"/>
</dbReference>
<feature type="disulfide bond" evidence="5">
    <location>
        <begin position="225"/>
        <end position="235"/>
    </location>
</feature>
<dbReference type="OMA" id="PEFIQMW"/>
<feature type="binding site" evidence="4">
    <location>
        <position position="122"/>
    </location>
    <ligand>
        <name>3'-phosphoadenylyl sulfate</name>
        <dbReference type="ChEBI" id="CHEBI:58339"/>
    </ligand>
</feature>
<sequence length="305" mass="36590">MTQRQQHHQRNQKQDLKRRLPQCLIIGARKSGTSRALLEFLSLHSSIKAQKREVHFFDSDENFAKGFDWYRQQMPTSLLSDITIEKTPAYFVKDKVPHRVHLMSNNISLLLILRNPVYRTLSDYTQLKLSRNRRGFGYPSFETFAFDAKTQMVRKNYKAIRRSIYHRHFKKWLKYFKLSQIHIINGDNFIKNPLFEMRKVEKFLNLKNELTKQNFYLNASRNFYCMRLRNETTKCLHSSKGRSYKNLSYDSMNKLVKFFRGHNRRFYKLVGVDFNWERSVRMTLNKIKKHANKNVSSIKPLLASF</sequence>
<dbReference type="STRING" id="6412.T1G4W3"/>
<evidence type="ECO:0000313" key="7">
    <source>
        <dbReference type="EMBL" id="ESO00554.1"/>
    </source>
</evidence>
<dbReference type="eggNOG" id="KOG3704">
    <property type="taxonomic scope" value="Eukaryota"/>
</dbReference>
<evidence type="ECO:0000256" key="1">
    <source>
        <dbReference type="ARBA" id="ARBA00022679"/>
    </source>
</evidence>
<dbReference type="EnsemblMetazoa" id="HelroT82775">
    <property type="protein sequence ID" value="HelroP82775"/>
    <property type="gene ID" value="HelroG82775"/>
</dbReference>